<sequence>MNDQAQRIQQQTSNRTTMTKLICKCQTKANTQMSDQSNNISDSASRGYWSAGLAPSSSFLSGGLATSGGYLSGGLATSGGYLSCGSATSGGYLSGGSATSAASRRFTFRRHKKRL</sequence>
<evidence type="ECO:0000313" key="3">
    <source>
        <dbReference type="Proteomes" id="UP000008694"/>
    </source>
</evidence>
<protein>
    <submittedName>
        <fullName evidence="2">Predicted protein</fullName>
    </submittedName>
</protein>
<reference evidence="3" key="1">
    <citation type="journal article" date="2011" name="Nat. Genet.">
        <title>The Arabidopsis lyrata genome sequence and the basis of rapid genome size change.</title>
        <authorList>
            <person name="Hu T.T."/>
            <person name="Pattyn P."/>
            <person name="Bakker E.G."/>
            <person name="Cao J."/>
            <person name="Cheng J.-F."/>
            <person name="Clark R.M."/>
            <person name="Fahlgren N."/>
            <person name="Fawcett J.A."/>
            <person name="Grimwood J."/>
            <person name="Gundlach H."/>
            <person name="Haberer G."/>
            <person name="Hollister J.D."/>
            <person name="Ossowski S."/>
            <person name="Ottilar R.P."/>
            <person name="Salamov A.A."/>
            <person name="Schneeberger K."/>
            <person name="Spannagl M."/>
            <person name="Wang X."/>
            <person name="Yang L."/>
            <person name="Nasrallah M.E."/>
            <person name="Bergelson J."/>
            <person name="Carrington J.C."/>
            <person name="Gaut B.S."/>
            <person name="Schmutz J."/>
            <person name="Mayer K.F.X."/>
            <person name="Van de Peer Y."/>
            <person name="Grigoriev I.V."/>
            <person name="Nordborg M."/>
            <person name="Weigel D."/>
            <person name="Guo Y.-L."/>
        </authorList>
    </citation>
    <scope>NUCLEOTIDE SEQUENCE [LARGE SCALE GENOMIC DNA]</scope>
    <source>
        <strain evidence="3">cv. MN47</strain>
    </source>
</reference>
<proteinExistence type="predicted"/>
<dbReference type="EMBL" id="GL348716">
    <property type="protein sequence ID" value="EFH54972.1"/>
    <property type="molecule type" value="Genomic_DNA"/>
</dbReference>
<dbReference type="HOGENOM" id="CLU_2112208_0_0_1"/>
<dbReference type="AlphaFoldDB" id="D7LG50"/>
<name>D7LG50_ARALL</name>
<keyword evidence="3" id="KW-1185">Reference proteome</keyword>
<feature type="compositionally biased region" description="Low complexity" evidence="1">
    <location>
        <begin position="92"/>
        <end position="103"/>
    </location>
</feature>
<feature type="region of interest" description="Disordered" evidence="1">
    <location>
        <begin position="92"/>
        <end position="115"/>
    </location>
</feature>
<dbReference type="Proteomes" id="UP000008694">
    <property type="component" value="Unassembled WGS sequence"/>
</dbReference>
<accession>D7LG50</accession>
<evidence type="ECO:0000256" key="1">
    <source>
        <dbReference type="SAM" id="MobiDB-lite"/>
    </source>
</evidence>
<evidence type="ECO:0000313" key="2">
    <source>
        <dbReference type="EMBL" id="EFH54972.1"/>
    </source>
</evidence>
<feature type="compositionally biased region" description="Basic residues" evidence="1">
    <location>
        <begin position="106"/>
        <end position="115"/>
    </location>
</feature>
<dbReference type="Gramene" id="Al_scaffold_0004_372">
    <property type="protein sequence ID" value="Al_scaffold_0004_372"/>
    <property type="gene ID" value="Al_scaffold_0004_372"/>
</dbReference>
<gene>
    <name evidence="2" type="ORF">ARALYDRAFT_667653</name>
</gene>
<organism evidence="3">
    <name type="scientific">Arabidopsis lyrata subsp. lyrata</name>
    <name type="common">Lyre-leaved rock-cress</name>
    <dbReference type="NCBI Taxonomy" id="81972"/>
    <lineage>
        <taxon>Eukaryota</taxon>
        <taxon>Viridiplantae</taxon>
        <taxon>Streptophyta</taxon>
        <taxon>Embryophyta</taxon>
        <taxon>Tracheophyta</taxon>
        <taxon>Spermatophyta</taxon>
        <taxon>Magnoliopsida</taxon>
        <taxon>eudicotyledons</taxon>
        <taxon>Gunneridae</taxon>
        <taxon>Pentapetalae</taxon>
        <taxon>rosids</taxon>
        <taxon>malvids</taxon>
        <taxon>Brassicales</taxon>
        <taxon>Brassicaceae</taxon>
        <taxon>Camelineae</taxon>
        <taxon>Arabidopsis</taxon>
    </lineage>
</organism>